<keyword evidence="2" id="KW-1185">Reference proteome</keyword>
<keyword evidence="1" id="KW-0812">Transmembrane</keyword>
<keyword evidence="1" id="KW-1133">Transmembrane helix</keyword>
<accession>A0ABM4BBM4</accession>
<evidence type="ECO:0000313" key="2">
    <source>
        <dbReference type="Proteomes" id="UP001652625"/>
    </source>
</evidence>
<name>A0ABM4BBM4_HYDVU</name>
<sequence>MFLFKNQTMENRLISNNYRKCNRNNNFINYLLDFLNSSEISCNCYVKKGSSSDIKDLDTFVTAGLNLFTKKCMIEIALLSCYNLFILVKDKKRFCCSSESTCGTDIGKSNSSISTKDLKTDPTKIIDVPLGCSASVSWVFIYINIYTLIFYILFIFSISKQM</sequence>
<dbReference type="RefSeq" id="XP_065646322.1">
    <property type="nucleotide sequence ID" value="XM_065790250.1"/>
</dbReference>
<evidence type="ECO:0000256" key="1">
    <source>
        <dbReference type="SAM" id="Phobius"/>
    </source>
</evidence>
<reference evidence="3" key="2">
    <citation type="submission" date="2025-08" db="UniProtKB">
        <authorList>
            <consortium name="RefSeq"/>
        </authorList>
    </citation>
    <scope>IDENTIFICATION</scope>
</reference>
<protein>
    <submittedName>
        <fullName evidence="3">Uncharacterized protein LOC136076802 isoform X1</fullName>
    </submittedName>
</protein>
<gene>
    <name evidence="3" type="primary">LOC136076802</name>
</gene>
<organism evidence="2 3">
    <name type="scientific">Hydra vulgaris</name>
    <name type="common">Hydra</name>
    <name type="synonym">Hydra attenuata</name>
    <dbReference type="NCBI Taxonomy" id="6087"/>
    <lineage>
        <taxon>Eukaryota</taxon>
        <taxon>Metazoa</taxon>
        <taxon>Cnidaria</taxon>
        <taxon>Hydrozoa</taxon>
        <taxon>Hydroidolina</taxon>
        <taxon>Anthoathecata</taxon>
        <taxon>Aplanulata</taxon>
        <taxon>Hydridae</taxon>
        <taxon>Hydra</taxon>
    </lineage>
</organism>
<dbReference type="Proteomes" id="UP001652625">
    <property type="component" value="Chromosome 02"/>
</dbReference>
<proteinExistence type="predicted"/>
<keyword evidence="1" id="KW-0472">Membrane</keyword>
<evidence type="ECO:0000313" key="3">
    <source>
        <dbReference type="RefSeq" id="XP_065646322.1"/>
    </source>
</evidence>
<feature type="transmembrane region" description="Helical" evidence="1">
    <location>
        <begin position="138"/>
        <end position="158"/>
    </location>
</feature>
<dbReference type="GeneID" id="136076802"/>
<reference evidence="2" key="1">
    <citation type="submission" date="2025-05" db="UniProtKB">
        <authorList>
            <consortium name="RefSeq"/>
        </authorList>
    </citation>
    <scope>NUCLEOTIDE SEQUENCE [LARGE SCALE GENOMIC DNA]</scope>
</reference>